<dbReference type="InterPro" id="IPR050807">
    <property type="entry name" value="TransReg_Diox_bact_type"/>
</dbReference>
<reference evidence="3 4" key="1">
    <citation type="submission" date="2016-10" db="EMBL/GenBank/DDBJ databases">
        <title>Complete Genome Sequence of Peptococcaceae strain DCMF.</title>
        <authorList>
            <person name="Edwards R.J."/>
            <person name="Holland S.I."/>
            <person name="Deshpande N.P."/>
            <person name="Wong Y.K."/>
            <person name="Ertan H."/>
            <person name="Manefield M."/>
            <person name="Russell T.L."/>
            <person name="Lee M.J."/>
        </authorList>
    </citation>
    <scope>NUCLEOTIDE SEQUENCE [LARGE SCALE GENOMIC DNA]</scope>
    <source>
        <strain evidence="3 4">DCMF</strain>
    </source>
</reference>
<dbReference type="InterPro" id="IPR011051">
    <property type="entry name" value="RmlC_Cupin_sf"/>
</dbReference>
<evidence type="ECO:0000256" key="1">
    <source>
        <dbReference type="ARBA" id="ARBA00023125"/>
    </source>
</evidence>
<dbReference type="InterPro" id="IPR001387">
    <property type="entry name" value="Cro/C1-type_HTH"/>
</dbReference>
<evidence type="ECO:0000259" key="2">
    <source>
        <dbReference type="PROSITE" id="PS50943"/>
    </source>
</evidence>
<dbReference type="SUPFAM" id="SSF51182">
    <property type="entry name" value="RmlC-like cupins"/>
    <property type="match status" value="1"/>
</dbReference>
<dbReference type="PANTHER" id="PTHR46797">
    <property type="entry name" value="HTH-TYPE TRANSCRIPTIONAL REGULATOR"/>
    <property type="match status" value="1"/>
</dbReference>
<dbReference type="GO" id="GO:0003700">
    <property type="term" value="F:DNA-binding transcription factor activity"/>
    <property type="evidence" value="ECO:0007669"/>
    <property type="project" value="TreeGrafter"/>
</dbReference>
<dbReference type="Gene3D" id="1.10.260.40">
    <property type="entry name" value="lambda repressor-like DNA-binding domains"/>
    <property type="match status" value="1"/>
</dbReference>
<dbReference type="InterPro" id="IPR010982">
    <property type="entry name" value="Lambda_DNA-bd_dom_sf"/>
</dbReference>
<dbReference type="AlphaFoldDB" id="A0A3G1KM69"/>
<dbReference type="SMART" id="SM00530">
    <property type="entry name" value="HTH_XRE"/>
    <property type="match status" value="1"/>
</dbReference>
<organism evidence="3 4">
    <name type="scientific">Formimonas warabiya</name>
    <dbReference type="NCBI Taxonomy" id="1761012"/>
    <lineage>
        <taxon>Bacteria</taxon>
        <taxon>Bacillati</taxon>
        <taxon>Bacillota</taxon>
        <taxon>Clostridia</taxon>
        <taxon>Eubacteriales</taxon>
        <taxon>Peptococcaceae</taxon>
        <taxon>Candidatus Formimonas</taxon>
    </lineage>
</organism>
<proteinExistence type="predicted"/>
<dbReference type="CDD" id="cd00093">
    <property type="entry name" value="HTH_XRE"/>
    <property type="match status" value="1"/>
</dbReference>
<dbReference type="Pfam" id="PF07883">
    <property type="entry name" value="Cupin_2"/>
    <property type="match status" value="1"/>
</dbReference>
<dbReference type="EMBL" id="CP017634">
    <property type="protein sequence ID" value="ATW23542.1"/>
    <property type="molecule type" value="Genomic_DNA"/>
</dbReference>
<dbReference type="PROSITE" id="PS50943">
    <property type="entry name" value="HTH_CROC1"/>
    <property type="match status" value="1"/>
</dbReference>
<protein>
    <recommendedName>
        <fullName evidence="2">HTH cro/C1-type domain-containing protein</fullName>
    </recommendedName>
</protein>
<dbReference type="Proteomes" id="UP000323521">
    <property type="component" value="Chromosome"/>
</dbReference>
<dbReference type="InterPro" id="IPR013096">
    <property type="entry name" value="Cupin_2"/>
</dbReference>
<evidence type="ECO:0000313" key="4">
    <source>
        <dbReference type="Proteomes" id="UP000323521"/>
    </source>
</evidence>
<gene>
    <name evidence="3" type="ORF">DCMF_00905</name>
</gene>
<dbReference type="GO" id="GO:0005829">
    <property type="term" value="C:cytosol"/>
    <property type="evidence" value="ECO:0007669"/>
    <property type="project" value="TreeGrafter"/>
</dbReference>
<dbReference type="InterPro" id="IPR014710">
    <property type="entry name" value="RmlC-like_jellyroll"/>
</dbReference>
<dbReference type="GO" id="GO:0003677">
    <property type="term" value="F:DNA binding"/>
    <property type="evidence" value="ECO:0007669"/>
    <property type="project" value="UniProtKB-KW"/>
</dbReference>
<evidence type="ECO:0000313" key="3">
    <source>
        <dbReference type="EMBL" id="ATW23542.1"/>
    </source>
</evidence>
<accession>A0A3G1KM69</accession>
<sequence length="204" mass="23136">MQKEIGQKIKALRSAKGLTLKDISEKTDLSVGFLSMVENGRTTIALMTLKKIADALNENISNFFTGADTQELDNRHTFCRSYNRKIRSINGEYIYYNLANGNKEFVMDPILVELLPGQKEEDVIQFKHSGEEITYVLEGVLTFYLDGQEHVLYPGDSYHGFGDVPHNFVNLTNKVVKVLYILTPPMWQNNQLVAPETQEGTEVN</sequence>
<dbReference type="Pfam" id="PF01381">
    <property type="entry name" value="HTH_3"/>
    <property type="match status" value="1"/>
</dbReference>
<dbReference type="OrthoDB" id="9814553at2"/>
<keyword evidence="4" id="KW-1185">Reference proteome</keyword>
<name>A0A3G1KM69_FORW1</name>
<dbReference type="KEGG" id="fwa:DCMF_00905"/>
<keyword evidence="1" id="KW-0238">DNA-binding</keyword>
<dbReference type="RefSeq" id="WP_148132691.1">
    <property type="nucleotide sequence ID" value="NZ_CP017634.1"/>
</dbReference>
<dbReference type="CDD" id="cd02209">
    <property type="entry name" value="cupin_XRE_C"/>
    <property type="match status" value="1"/>
</dbReference>
<dbReference type="SUPFAM" id="SSF47413">
    <property type="entry name" value="lambda repressor-like DNA-binding domains"/>
    <property type="match status" value="1"/>
</dbReference>
<dbReference type="Gene3D" id="2.60.120.10">
    <property type="entry name" value="Jelly Rolls"/>
    <property type="match status" value="1"/>
</dbReference>
<dbReference type="PANTHER" id="PTHR46797:SF25">
    <property type="entry name" value="TRANSCRIPTIONAL REGULATOR"/>
    <property type="match status" value="1"/>
</dbReference>
<feature type="domain" description="HTH cro/C1-type" evidence="2">
    <location>
        <begin position="9"/>
        <end position="63"/>
    </location>
</feature>